<feature type="compositionally biased region" description="Low complexity" evidence="1">
    <location>
        <begin position="104"/>
        <end position="120"/>
    </location>
</feature>
<accession>A0A067MHN4</accession>
<feature type="compositionally biased region" description="Polar residues" evidence="1">
    <location>
        <begin position="143"/>
        <end position="152"/>
    </location>
</feature>
<feature type="region of interest" description="Disordered" evidence="1">
    <location>
        <begin position="375"/>
        <end position="406"/>
    </location>
</feature>
<evidence type="ECO:0000256" key="1">
    <source>
        <dbReference type="SAM" id="MobiDB-lite"/>
    </source>
</evidence>
<feature type="region of interest" description="Disordered" evidence="1">
    <location>
        <begin position="100"/>
        <end position="152"/>
    </location>
</feature>
<dbReference type="AlphaFoldDB" id="A0A067MHN4"/>
<feature type="region of interest" description="Disordered" evidence="1">
    <location>
        <begin position="304"/>
        <end position="341"/>
    </location>
</feature>
<organism evidence="2 3">
    <name type="scientific">Botryobasidium botryosum (strain FD-172 SS1)</name>
    <dbReference type="NCBI Taxonomy" id="930990"/>
    <lineage>
        <taxon>Eukaryota</taxon>
        <taxon>Fungi</taxon>
        <taxon>Dikarya</taxon>
        <taxon>Basidiomycota</taxon>
        <taxon>Agaricomycotina</taxon>
        <taxon>Agaricomycetes</taxon>
        <taxon>Cantharellales</taxon>
        <taxon>Botryobasidiaceae</taxon>
        <taxon>Botryobasidium</taxon>
    </lineage>
</organism>
<sequence>MPDTFPPGRRPTSLRLRSSKSFSSLWGTVSSKAHSIFQKSSRLSTIVDEDPETFQAPNRPRARTINWSSSLSGLSRRRAHTFSAVSNLVARGSAARFYSDSELTESTTAPTTPASITPTLDITHAPNPSQDQEQDHGCCHSRSCPNQCQNQSRNEAPPVILVSPPSHRSLFAVYESDAPWGYFEDDDRVPSFVPLIPDFPDDEFGCWEQTHRGVGNDRFETERDVYDASIPAPKVHLKEVNVSKALPQPPTSIERHKSLAARISNFTAPKPSPAIHNAPRASPRSPKKIRPVSLLFAKDNNRPWHSRVRDSKRQGRPLLTFDEAEKQSDENTSASAGQGGGEIVGLVGAAEIREDIEKQLKASAVAATSRRNFLAPRTKGSSSSSGSSDETTDATAGYSDSDIDRNEAVTDDYMNTLANAICGDDEDESDDISKYSEIGERANPKRHAVRMSPDETKGLFDEINALNAQEKTAHQRLGQAQRNNEPRDEGACSVDMSSERDGPQPRPPYHLLARGSGRKEFQRPFVRAGSTSTHSIWGFC</sequence>
<dbReference type="EMBL" id="KL198033">
    <property type="protein sequence ID" value="KDQ15278.1"/>
    <property type="molecule type" value="Genomic_DNA"/>
</dbReference>
<dbReference type="HOGENOM" id="CLU_504300_0_0_1"/>
<dbReference type="Proteomes" id="UP000027195">
    <property type="component" value="Unassembled WGS sequence"/>
</dbReference>
<feature type="region of interest" description="Disordered" evidence="1">
    <location>
        <begin position="266"/>
        <end position="289"/>
    </location>
</feature>
<feature type="region of interest" description="Disordered" evidence="1">
    <location>
        <begin position="471"/>
        <end position="527"/>
    </location>
</feature>
<reference evidence="3" key="1">
    <citation type="journal article" date="2014" name="Proc. Natl. Acad. Sci. U.S.A.">
        <title>Extensive sampling of basidiomycete genomes demonstrates inadequacy of the white-rot/brown-rot paradigm for wood decay fungi.</title>
        <authorList>
            <person name="Riley R."/>
            <person name="Salamov A.A."/>
            <person name="Brown D.W."/>
            <person name="Nagy L.G."/>
            <person name="Floudas D."/>
            <person name="Held B.W."/>
            <person name="Levasseur A."/>
            <person name="Lombard V."/>
            <person name="Morin E."/>
            <person name="Otillar R."/>
            <person name="Lindquist E.A."/>
            <person name="Sun H."/>
            <person name="LaButti K.M."/>
            <person name="Schmutz J."/>
            <person name="Jabbour D."/>
            <person name="Luo H."/>
            <person name="Baker S.E."/>
            <person name="Pisabarro A.G."/>
            <person name="Walton J.D."/>
            <person name="Blanchette R.A."/>
            <person name="Henrissat B."/>
            <person name="Martin F."/>
            <person name="Cullen D."/>
            <person name="Hibbett D.S."/>
            <person name="Grigoriev I.V."/>
        </authorList>
    </citation>
    <scope>NUCLEOTIDE SEQUENCE [LARGE SCALE GENOMIC DNA]</scope>
    <source>
        <strain evidence="3">FD-172 SS1</strain>
    </source>
</reference>
<dbReference type="InParanoid" id="A0A067MHN4"/>
<feature type="compositionally biased region" description="Basic and acidic residues" evidence="1">
    <location>
        <begin position="304"/>
        <end position="313"/>
    </location>
</feature>
<protein>
    <submittedName>
        <fullName evidence="2">Uncharacterized protein</fullName>
    </submittedName>
</protein>
<keyword evidence="3" id="KW-1185">Reference proteome</keyword>
<evidence type="ECO:0000313" key="3">
    <source>
        <dbReference type="Proteomes" id="UP000027195"/>
    </source>
</evidence>
<evidence type="ECO:0000313" key="2">
    <source>
        <dbReference type="EMBL" id="KDQ15278.1"/>
    </source>
</evidence>
<name>A0A067MHN4_BOTB1</name>
<gene>
    <name evidence="2" type="ORF">BOTBODRAFT_297258</name>
</gene>
<proteinExistence type="predicted"/>